<evidence type="ECO:0000313" key="1">
    <source>
        <dbReference type="EMBL" id="XBS47720.1"/>
    </source>
</evidence>
<accession>A0AAU7PFR1</accession>
<organism evidence="1">
    <name type="scientific">Burkholderia phage vB_BgluM-SURPRISE13</name>
    <dbReference type="NCBI Taxonomy" id="3159457"/>
    <lineage>
        <taxon>Viruses</taxon>
    </lineage>
</organism>
<gene>
    <name evidence="1" type="ORF">SURPRISE13_148</name>
</gene>
<proteinExistence type="predicted"/>
<sequence length="122" mass="14364">MSYEGYTEYLCDNGHYWTVRASDNDFEGLGRQSLFCPCCGAPYAFVSEVDLTNGSDPDRPQTFSAPKIEYGWEDIAKLDHWKNQYYEKRSLFLPDVRSRRWEVAMHNLPTPPDRRFQQHAFQ</sequence>
<name>A0AAU7PFR1_9VIRU</name>
<dbReference type="EMBL" id="PP856017">
    <property type="protein sequence ID" value="XBS47720.1"/>
    <property type="molecule type" value="Genomic_DNA"/>
</dbReference>
<protein>
    <submittedName>
        <fullName evidence="1">Uncharacterized protein</fullName>
    </submittedName>
</protein>
<reference evidence="1" key="1">
    <citation type="submission" date="2024-05" db="EMBL/GenBank/DDBJ databases">
        <title>Isolation and characterization of the novel Burkholderia jumbo bacteriophage Surprise13.</title>
        <authorList>
            <person name="Supina B.S.I."/>
            <person name="Dennis J."/>
        </authorList>
    </citation>
    <scope>NUCLEOTIDE SEQUENCE</scope>
</reference>